<reference evidence="1 2" key="1">
    <citation type="journal article" date="2019" name="Emerg. Microbes Infect.">
        <title>Comprehensive subspecies identification of 175 nontuberculous mycobacteria species based on 7547 genomic profiles.</title>
        <authorList>
            <person name="Matsumoto Y."/>
            <person name="Kinjo T."/>
            <person name="Motooka D."/>
            <person name="Nabeya D."/>
            <person name="Jung N."/>
            <person name="Uechi K."/>
            <person name="Horii T."/>
            <person name="Iida T."/>
            <person name="Fujita J."/>
            <person name="Nakamura S."/>
        </authorList>
    </citation>
    <scope>NUCLEOTIDE SEQUENCE [LARGE SCALE GENOMIC DNA]</scope>
    <source>
        <strain evidence="1 2">JCM 17324</strain>
    </source>
</reference>
<name>A0ABM7J8S0_9MYCO</name>
<protein>
    <submittedName>
        <fullName evidence="1">Uncharacterized protein</fullName>
    </submittedName>
</protein>
<accession>A0ABM7J8S0</accession>
<evidence type="ECO:0000313" key="1">
    <source>
        <dbReference type="EMBL" id="BBY10289.1"/>
    </source>
</evidence>
<gene>
    <name evidence="1" type="ORF">MMARJ_10290</name>
</gene>
<keyword evidence="2" id="KW-1185">Reference proteome</keyword>
<evidence type="ECO:0000313" key="2">
    <source>
        <dbReference type="Proteomes" id="UP000466831"/>
    </source>
</evidence>
<dbReference type="Proteomes" id="UP000466831">
    <property type="component" value="Chromosome"/>
</dbReference>
<dbReference type="EMBL" id="AP022584">
    <property type="protein sequence ID" value="BBY10289.1"/>
    <property type="molecule type" value="Genomic_DNA"/>
</dbReference>
<sequence>MQPFPPVGCTGTAPSGSLCDTCAGPDKAANVVGSAAVPGDQPSAKTIAVTPTQNAAPVLSFRLPTWRDSS</sequence>
<proteinExistence type="predicted"/>
<organism evidence="1 2">
    <name type="scientific">Mycobacterium marseillense</name>
    <dbReference type="NCBI Taxonomy" id="701042"/>
    <lineage>
        <taxon>Bacteria</taxon>
        <taxon>Bacillati</taxon>
        <taxon>Actinomycetota</taxon>
        <taxon>Actinomycetes</taxon>
        <taxon>Mycobacteriales</taxon>
        <taxon>Mycobacteriaceae</taxon>
        <taxon>Mycobacterium</taxon>
        <taxon>Mycobacterium avium complex (MAC)</taxon>
    </lineage>
</organism>